<dbReference type="InterPro" id="IPR045244">
    <property type="entry name" value="PGM"/>
</dbReference>
<evidence type="ECO:0000256" key="4">
    <source>
        <dbReference type="ARBA" id="ARBA00012728"/>
    </source>
</evidence>
<feature type="domain" description="Alpha-D-phosphohexomutase alpha/beta/alpha" evidence="12">
    <location>
        <begin position="368"/>
        <end position="479"/>
    </location>
</feature>
<dbReference type="PRINTS" id="PR00509">
    <property type="entry name" value="PGMPMM"/>
</dbReference>
<dbReference type="PANTHER" id="PTHR22573">
    <property type="entry name" value="PHOSPHOHEXOMUTASE FAMILY MEMBER"/>
    <property type="match status" value="1"/>
</dbReference>
<dbReference type="Gene3D" id="3.40.120.10">
    <property type="entry name" value="Alpha-D-Glucose-1,6-Bisphosphate, subunit A, domain 3"/>
    <property type="match status" value="3"/>
</dbReference>
<keyword evidence="14" id="KW-1185">Reference proteome</keyword>
<keyword evidence="5" id="KW-0597">Phosphoprotein</keyword>
<dbReference type="InterPro" id="IPR005846">
    <property type="entry name" value="A-D-PHexomutase_a/b/a-III"/>
</dbReference>
<feature type="chain" id="PRO_5040135484" description="phosphoglucomutase (alpha-D-glucose-1,6-bisphosphate-dependent)" evidence="9">
    <location>
        <begin position="25"/>
        <end position="641"/>
    </location>
</feature>
<feature type="signal peptide" evidence="9">
    <location>
        <begin position="1"/>
        <end position="24"/>
    </location>
</feature>
<keyword evidence="6" id="KW-0479">Metal-binding</keyword>
<name>A0A9N8EZP0_9STRA</name>
<proteinExistence type="inferred from homology"/>
<evidence type="ECO:0000256" key="7">
    <source>
        <dbReference type="ARBA" id="ARBA00022842"/>
    </source>
</evidence>
<evidence type="ECO:0000259" key="11">
    <source>
        <dbReference type="Pfam" id="PF02879"/>
    </source>
</evidence>
<accession>A0A9N8EZP0</accession>
<evidence type="ECO:0000313" key="14">
    <source>
        <dbReference type="Proteomes" id="UP001153069"/>
    </source>
</evidence>
<feature type="domain" description="Alpha-D-phosphohexomutase alpha/beta/alpha" evidence="10">
    <location>
        <begin position="57"/>
        <end position="204"/>
    </location>
</feature>
<sequence length="641" mass="68889">MKLSFGSIVAAFALLSSPSASTDAFVPKQHKAFQPRSVVLSSTTTVADVPTTPIQGMKPGTSGLRKKVEVWQGKEGDKYYVENFIQSLLDTATEKNEGNVPETIIVAGDGRYYNDEAIQIICKVLAGNGVSNIWIPQGGIMSTPAVSSAIRTREGGIADGAIILTASHNPGGPGEDFGIKYNEAFGQPAGEDFTDKLYEKSLEISSFKTIEGASDIDLNAPEGTTYQLTDASTVTIIDPFKEYIDVLKGCFDFEALSKFAKRPGFSLLFDGMHGAGGPFARKVFLEELGLPESCLLRCDPRPDFGKCHPDPNLAYAADLVKKMGLAADGSADPSADIAALPALGAANDGDGDRNLIAGAGCFVTPSDSLALICDNWRAIPHFSKSGGPKGVARSMPSSGALDVVAEALDIPFFSTPTGWKFFGNLMSSKELFDKTDYTPFLCGEESFGTGSDHIREKDGLWAVLAWMSILMKANEDVAEGEPLVQVRDIVNEHWAKYGRHYYCRYDYEGVESDAANKVMDLIREEFVDGDISTILADESGIKLTAAEEFAYTDPVDGSQTSKQGLTLSFEYPSGDPARVVYRLSGTGSAGATIRMYLEKFEGDKAKHDQSAPTALKSLADRALQLVKMEELTGRDSPTVIT</sequence>
<keyword evidence="8" id="KW-0413">Isomerase</keyword>
<dbReference type="FunFam" id="3.30.310.50:FF:000002">
    <property type="entry name" value="Phosphoglucomutase 5"/>
    <property type="match status" value="1"/>
</dbReference>
<keyword evidence="7" id="KW-0460">Magnesium</keyword>
<evidence type="ECO:0000313" key="13">
    <source>
        <dbReference type="EMBL" id="CAB9530027.1"/>
    </source>
</evidence>
<gene>
    <name evidence="13" type="ORF">SEMRO_2715_G335360.1</name>
</gene>
<evidence type="ECO:0000256" key="5">
    <source>
        <dbReference type="ARBA" id="ARBA00022553"/>
    </source>
</evidence>
<dbReference type="Pfam" id="PF02880">
    <property type="entry name" value="PGM_PMM_III"/>
    <property type="match status" value="1"/>
</dbReference>
<dbReference type="AlphaFoldDB" id="A0A9N8EZP0"/>
<reference evidence="13" key="1">
    <citation type="submission" date="2020-06" db="EMBL/GenBank/DDBJ databases">
        <authorList>
            <consortium name="Plant Systems Biology data submission"/>
        </authorList>
    </citation>
    <scope>NUCLEOTIDE SEQUENCE</scope>
    <source>
        <strain evidence="13">D6</strain>
    </source>
</reference>
<dbReference type="PANTHER" id="PTHR22573:SF2">
    <property type="entry name" value="PHOSPHOGLUCOMUTASE"/>
    <property type="match status" value="1"/>
</dbReference>
<evidence type="ECO:0000259" key="12">
    <source>
        <dbReference type="Pfam" id="PF02880"/>
    </source>
</evidence>
<dbReference type="InterPro" id="IPR016066">
    <property type="entry name" value="A-D-PHexomutase_CS"/>
</dbReference>
<evidence type="ECO:0000256" key="9">
    <source>
        <dbReference type="SAM" id="SignalP"/>
    </source>
</evidence>
<dbReference type="SUPFAM" id="SSF55957">
    <property type="entry name" value="Phosphoglucomutase, C-terminal domain"/>
    <property type="match status" value="1"/>
</dbReference>
<comment type="similarity">
    <text evidence="3">Belongs to the phosphohexose mutase family.</text>
</comment>
<comment type="cofactor">
    <cofactor evidence="2">
        <name>Mg(2+)</name>
        <dbReference type="ChEBI" id="CHEBI:18420"/>
    </cofactor>
</comment>
<protein>
    <recommendedName>
        <fullName evidence="4">phosphoglucomutase (alpha-D-glucose-1,6-bisphosphate-dependent)</fullName>
        <ecNumber evidence="4">5.4.2.2</ecNumber>
    </recommendedName>
</protein>
<feature type="domain" description="Alpha-D-phosphohexomutase alpha/beta/alpha" evidence="11">
    <location>
        <begin position="242"/>
        <end position="357"/>
    </location>
</feature>
<evidence type="ECO:0000256" key="3">
    <source>
        <dbReference type="ARBA" id="ARBA00010231"/>
    </source>
</evidence>
<dbReference type="OrthoDB" id="2291at2759"/>
<comment type="caution">
    <text evidence="13">The sequence shown here is derived from an EMBL/GenBank/DDBJ whole genome shotgun (WGS) entry which is preliminary data.</text>
</comment>
<dbReference type="InterPro" id="IPR005844">
    <property type="entry name" value="A-D-PHexomutase_a/b/a-I"/>
</dbReference>
<dbReference type="GO" id="GO:0004614">
    <property type="term" value="F:phosphoglucomutase activity"/>
    <property type="evidence" value="ECO:0007669"/>
    <property type="project" value="UniProtKB-EC"/>
</dbReference>
<dbReference type="EC" id="5.4.2.2" evidence="4"/>
<dbReference type="Proteomes" id="UP001153069">
    <property type="component" value="Unassembled WGS sequence"/>
</dbReference>
<dbReference type="Gene3D" id="3.30.310.50">
    <property type="entry name" value="Alpha-D-phosphohexomutase, C-terminal domain"/>
    <property type="match status" value="1"/>
</dbReference>
<dbReference type="InterPro" id="IPR005845">
    <property type="entry name" value="A-D-PHexomutase_a/b/a-II"/>
</dbReference>
<evidence type="ECO:0000256" key="8">
    <source>
        <dbReference type="ARBA" id="ARBA00023235"/>
    </source>
</evidence>
<dbReference type="InterPro" id="IPR036900">
    <property type="entry name" value="A-D-PHexomutase_C_sf"/>
</dbReference>
<dbReference type="Pfam" id="PF02878">
    <property type="entry name" value="PGM_PMM_I"/>
    <property type="match status" value="1"/>
</dbReference>
<keyword evidence="9" id="KW-0732">Signal</keyword>
<evidence type="ECO:0000259" key="10">
    <source>
        <dbReference type="Pfam" id="PF02878"/>
    </source>
</evidence>
<dbReference type="InterPro" id="IPR005841">
    <property type="entry name" value="Alpha-D-phosphohexomutase_SF"/>
</dbReference>
<dbReference type="Pfam" id="PF24947">
    <property type="entry name" value="PGM1_C_vert_fung"/>
    <property type="match status" value="1"/>
</dbReference>
<dbReference type="EMBL" id="CAICTM010002713">
    <property type="protein sequence ID" value="CAB9530027.1"/>
    <property type="molecule type" value="Genomic_DNA"/>
</dbReference>
<dbReference type="InterPro" id="IPR016055">
    <property type="entry name" value="A-D-PHexomutase_a/b/a-I/II/III"/>
</dbReference>
<evidence type="ECO:0000256" key="2">
    <source>
        <dbReference type="ARBA" id="ARBA00001946"/>
    </source>
</evidence>
<comment type="catalytic activity">
    <reaction evidence="1">
        <text>alpha-D-glucose 1-phosphate = alpha-D-glucose 6-phosphate</text>
        <dbReference type="Rhea" id="RHEA:23536"/>
        <dbReference type="ChEBI" id="CHEBI:58225"/>
        <dbReference type="ChEBI" id="CHEBI:58601"/>
        <dbReference type="EC" id="5.4.2.2"/>
    </reaction>
</comment>
<dbReference type="GO" id="GO:0000287">
    <property type="term" value="F:magnesium ion binding"/>
    <property type="evidence" value="ECO:0007669"/>
    <property type="project" value="InterPro"/>
</dbReference>
<dbReference type="FunFam" id="3.40.120.10:FF:000004">
    <property type="entry name" value="Phosphoglucomutase 5"/>
    <property type="match status" value="1"/>
</dbReference>
<evidence type="ECO:0000256" key="6">
    <source>
        <dbReference type="ARBA" id="ARBA00022723"/>
    </source>
</evidence>
<dbReference type="SUPFAM" id="SSF53738">
    <property type="entry name" value="Phosphoglucomutase, first 3 domains"/>
    <property type="match status" value="3"/>
</dbReference>
<dbReference type="GO" id="GO:0005975">
    <property type="term" value="P:carbohydrate metabolic process"/>
    <property type="evidence" value="ECO:0007669"/>
    <property type="project" value="InterPro"/>
</dbReference>
<dbReference type="GO" id="GO:0005829">
    <property type="term" value="C:cytosol"/>
    <property type="evidence" value="ECO:0007669"/>
    <property type="project" value="TreeGrafter"/>
</dbReference>
<dbReference type="NCBIfam" id="NF005737">
    <property type="entry name" value="PRK07564.1-1"/>
    <property type="match status" value="1"/>
</dbReference>
<evidence type="ECO:0000256" key="1">
    <source>
        <dbReference type="ARBA" id="ARBA00000443"/>
    </source>
</evidence>
<dbReference type="PROSITE" id="PS00710">
    <property type="entry name" value="PGM_PMM"/>
    <property type="match status" value="1"/>
</dbReference>
<organism evidence="13 14">
    <name type="scientific">Seminavis robusta</name>
    <dbReference type="NCBI Taxonomy" id="568900"/>
    <lineage>
        <taxon>Eukaryota</taxon>
        <taxon>Sar</taxon>
        <taxon>Stramenopiles</taxon>
        <taxon>Ochrophyta</taxon>
        <taxon>Bacillariophyta</taxon>
        <taxon>Bacillariophyceae</taxon>
        <taxon>Bacillariophycidae</taxon>
        <taxon>Naviculales</taxon>
        <taxon>Naviculaceae</taxon>
        <taxon>Seminavis</taxon>
    </lineage>
</organism>
<dbReference type="Pfam" id="PF02879">
    <property type="entry name" value="PGM_PMM_II"/>
    <property type="match status" value="1"/>
</dbReference>